<evidence type="ECO:0000256" key="6">
    <source>
        <dbReference type="ARBA" id="ARBA00023136"/>
    </source>
</evidence>
<feature type="transmembrane region" description="Helical" evidence="8">
    <location>
        <begin position="7"/>
        <end position="30"/>
    </location>
</feature>
<evidence type="ECO:0000256" key="7">
    <source>
        <dbReference type="PIRSR" id="PIRSR001217-1"/>
    </source>
</evidence>
<dbReference type="InterPro" id="IPR004635">
    <property type="entry name" value="Pept_S49_SppA"/>
</dbReference>
<evidence type="ECO:0000256" key="1">
    <source>
        <dbReference type="ARBA" id="ARBA00004370"/>
    </source>
</evidence>
<comment type="subcellular location">
    <subcellularLocation>
        <location evidence="1">Membrane</location>
    </subcellularLocation>
</comment>
<dbReference type="NCBIfam" id="TIGR00706">
    <property type="entry name" value="SppA_dom"/>
    <property type="match status" value="1"/>
</dbReference>
<dbReference type="GO" id="GO:0006465">
    <property type="term" value="P:signal peptide processing"/>
    <property type="evidence" value="ECO:0007669"/>
    <property type="project" value="InterPro"/>
</dbReference>
<dbReference type="PIRSF" id="PIRSF001217">
    <property type="entry name" value="Protease_4_SppA"/>
    <property type="match status" value="1"/>
</dbReference>
<sequence>MRRVLRFIVGTFAVIGLLVVVGMIGAIWGFSALHDKVEPALPKKMVLTLDLESKIHETASSDPFAMLSGKREYVLRELVQALDAAARDPQVVGLFATIGQTQLSMAEAQEIRAAIGRFKESGKQAVLFAESMGELGNGTLAVYVASAFGKVWLQPSGDVGLTGFAAESPFLRGTLDMLGIQPQVVARKEYKTAPETFTEKRYSPAQAETLNGLLDSWSDQVITGIAESRKMPTEKVRALFGKGPFLAAEALAAGLVDHLGYRDEAWSAAAFDTKIKKVDLAAYGARQPKASGTKVAVITGSGTIVRGDEEGPFGAEQGFHAGTIAQAFRDAVEDPAVKAIILRIDSPGGSYVASDTIWNEVRRARAAGKPVVASMGGAAASGGYFVAMGADRIVAQPGTITGSIGVFSGKAVLTEFWQKLGVSWDELHRGDNATMWSTNSAFSPQALERVNAMMDHIYADFTHKAADGRKIAKDKIEPVARGRVWSGADAKTVGLVDVLGGWTTTFEQVREVAGLERDAPLKLVAFPEPKKPWEMLGKVLGGGLVGDESTRAMAKIARIIAPVAEQMEILDPQAGSLRMPVRP</sequence>
<organism evidence="10 11">
    <name type="scientific">Magnetospirillum moscoviense</name>
    <dbReference type="NCBI Taxonomy" id="1437059"/>
    <lineage>
        <taxon>Bacteria</taxon>
        <taxon>Pseudomonadati</taxon>
        <taxon>Pseudomonadota</taxon>
        <taxon>Alphaproteobacteria</taxon>
        <taxon>Rhodospirillales</taxon>
        <taxon>Rhodospirillaceae</taxon>
        <taxon>Magnetospirillum</taxon>
    </lineage>
</organism>
<accession>A0A178MSU4</accession>
<name>A0A178MSU4_9PROT</name>
<feature type="domain" description="Peptidase S49" evidence="9">
    <location>
        <begin position="120"/>
        <end position="274"/>
    </location>
</feature>
<reference evidence="10 11" key="1">
    <citation type="submission" date="2016-04" db="EMBL/GenBank/DDBJ databases">
        <title>Draft genome sequence of freshwater magnetotactic bacteria Magnetospirillum marisnigri SP-1 and Magnetospirillum moscoviense BB-1.</title>
        <authorList>
            <person name="Koziaeva V."/>
            <person name="Dziuba M.V."/>
            <person name="Ivanov T.M."/>
            <person name="Kuznetsov B."/>
            <person name="Grouzdev D.S."/>
        </authorList>
    </citation>
    <scope>NUCLEOTIDE SEQUENCE [LARGE SCALE GENOMIC DNA]</scope>
    <source>
        <strain evidence="10 11">BB-1</strain>
    </source>
</reference>
<dbReference type="EMBL" id="LWQU01000133">
    <property type="protein sequence ID" value="OAN51148.1"/>
    <property type="molecule type" value="Genomic_DNA"/>
</dbReference>
<dbReference type="InterPro" id="IPR001907">
    <property type="entry name" value="ClpP"/>
</dbReference>
<dbReference type="PANTHER" id="PTHR33209:SF1">
    <property type="entry name" value="PEPTIDASE S49 DOMAIN-CONTAINING PROTEIN"/>
    <property type="match status" value="1"/>
</dbReference>
<evidence type="ECO:0000256" key="4">
    <source>
        <dbReference type="ARBA" id="ARBA00022801"/>
    </source>
</evidence>
<evidence type="ECO:0000256" key="8">
    <source>
        <dbReference type="SAM" id="Phobius"/>
    </source>
</evidence>
<feature type="active site" description="Proton donor/acceptor" evidence="7">
    <location>
        <position position="191"/>
    </location>
</feature>
<keyword evidence="8" id="KW-0812">Transmembrane</keyword>
<dbReference type="OrthoDB" id="9764363at2"/>
<dbReference type="PRINTS" id="PR00127">
    <property type="entry name" value="CLPPROTEASEP"/>
</dbReference>
<evidence type="ECO:0000313" key="10">
    <source>
        <dbReference type="EMBL" id="OAN51148.1"/>
    </source>
</evidence>
<dbReference type="Gene3D" id="6.20.330.10">
    <property type="match status" value="2"/>
</dbReference>
<feature type="active site" description="Nucleophile" evidence="7">
    <location>
        <position position="381"/>
    </location>
</feature>
<dbReference type="Pfam" id="PF01343">
    <property type="entry name" value="Peptidase_S49"/>
    <property type="match status" value="2"/>
</dbReference>
<evidence type="ECO:0000313" key="11">
    <source>
        <dbReference type="Proteomes" id="UP000078543"/>
    </source>
</evidence>
<evidence type="ECO:0000256" key="3">
    <source>
        <dbReference type="ARBA" id="ARBA00022670"/>
    </source>
</evidence>
<dbReference type="STRING" id="1437059.A6A05_11240"/>
<dbReference type="Gene3D" id="3.90.226.10">
    <property type="entry name" value="2-enoyl-CoA Hydratase, Chain A, domain 1"/>
    <property type="match status" value="2"/>
</dbReference>
<dbReference type="GO" id="GO:0004176">
    <property type="term" value="F:ATP-dependent peptidase activity"/>
    <property type="evidence" value="ECO:0007669"/>
    <property type="project" value="InterPro"/>
</dbReference>
<keyword evidence="3" id="KW-0645">Protease</keyword>
<keyword evidence="4" id="KW-0378">Hydrolase</keyword>
<dbReference type="CDD" id="cd07018">
    <property type="entry name" value="S49_SppA_67K_type"/>
    <property type="match status" value="1"/>
</dbReference>
<keyword evidence="11" id="KW-1185">Reference proteome</keyword>
<dbReference type="RefSeq" id="WP_068499703.1">
    <property type="nucleotide sequence ID" value="NZ_LWQU01000133.1"/>
</dbReference>
<feature type="domain" description="Peptidase S49" evidence="9">
    <location>
        <begin position="364"/>
        <end position="515"/>
    </location>
</feature>
<dbReference type="InterPro" id="IPR047272">
    <property type="entry name" value="S49_SppA_C"/>
</dbReference>
<dbReference type="CDD" id="cd07023">
    <property type="entry name" value="S49_Sppa_N_C"/>
    <property type="match status" value="1"/>
</dbReference>
<dbReference type="AlphaFoldDB" id="A0A178MSU4"/>
<dbReference type="InterPro" id="IPR029045">
    <property type="entry name" value="ClpP/crotonase-like_dom_sf"/>
</dbReference>
<evidence type="ECO:0000259" key="9">
    <source>
        <dbReference type="Pfam" id="PF01343"/>
    </source>
</evidence>
<comment type="similarity">
    <text evidence="2">Belongs to the peptidase S49 family.</text>
</comment>
<dbReference type="SUPFAM" id="SSF52096">
    <property type="entry name" value="ClpP/crotonase"/>
    <property type="match status" value="2"/>
</dbReference>
<dbReference type="InterPro" id="IPR002142">
    <property type="entry name" value="Peptidase_S49"/>
</dbReference>
<protein>
    <submittedName>
        <fullName evidence="10">Signal peptide peptidase SppA</fullName>
    </submittedName>
</protein>
<proteinExistence type="inferred from homology"/>
<dbReference type="GO" id="GO:0004252">
    <property type="term" value="F:serine-type endopeptidase activity"/>
    <property type="evidence" value="ECO:0007669"/>
    <property type="project" value="InterPro"/>
</dbReference>
<dbReference type="GO" id="GO:0016020">
    <property type="term" value="C:membrane"/>
    <property type="evidence" value="ECO:0007669"/>
    <property type="project" value="UniProtKB-SubCell"/>
</dbReference>
<keyword evidence="6 8" id="KW-0472">Membrane</keyword>
<evidence type="ECO:0000256" key="5">
    <source>
        <dbReference type="ARBA" id="ARBA00022825"/>
    </source>
</evidence>
<dbReference type="InterPro" id="IPR047217">
    <property type="entry name" value="S49_SppA_67K_type_N"/>
</dbReference>
<dbReference type="PANTHER" id="PTHR33209">
    <property type="entry name" value="PROTEASE 4"/>
    <property type="match status" value="1"/>
</dbReference>
<keyword evidence="8" id="KW-1133">Transmembrane helix</keyword>
<dbReference type="InterPro" id="IPR004634">
    <property type="entry name" value="Pept_S49_pIV"/>
</dbReference>
<comment type="caution">
    <text evidence="10">The sequence shown here is derived from an EMBL/GenBank/DDBJ whole genome shotgun (WGS) entry which is preliminary data.</text>
</comment>
<evidence type="ECO:0000256" key="2">
    <source>
        <dbReference type="ARBA" id="ARBA00008683"/>
    </source>
</evidence>
<dbReference type="Proteomes" id="UP000078543">
    <property type="component" value="Unassembled WGS sequence"/>
</dbReference>
<keyword evidence="5" id="KW-0720">Serine protease</keyword>
<gene>
    <name evidence="10" type="ORF">A6A05_11240</name>
</gene>